<evidence type="ECO:0000259" key="8">
    <source>
        <dbReference type="Pfam" id="PF22600"/>
    </source>
</evidence>
<evidence type="ECO:0000256" key="3">
    <source>
        <dbReference type="ARBA" id="ARBA00012388"/>
    </source>
</evidence>
<reference evidence="10" key="1">
    <citation type="journal article" date="2018" name="Nat. Microbiol.">
        <title>Leveraging single-cell genomics to expand the fungal tree of life.</title>
        <authorList>
            <person name="Ahrendt S.R."/>
            <person name="Quandt C.A."/>
            <person name="Ciobanu D."/>
            <person name="Clum A."/>
            <person name="Salamov A."/>
            <person name="Andreopoulos B."/>
            <person name="Cheng J.F."/>
            <person name="Woyke T."/>
            <person name="Pelin A."/>
            <person name="Henrissat B."/>
            <person name="Reynolds N.K."/>
            <person name="Benny G.L."/>
            <person name="Smith M.E."/>
            <person name="James T.Y."/>
            <person name="Grigoriev I.V."/>
        </authorList>
    </citation>
    <scope>NUCLEOTIDE SEQUENCE [LARGE SCALE GENOMIC DNA]</scope>
    <source>
        <strain evidence="10">RSA 468</strain>
    </source>
</reference>
<dbReference type="STRING" id="215637.A0A4P9ZLZ1"/>
<keyword evidence="5" id="KW-0479">Metal-binding</keyword>
<feature type="domain" description="Poly(A) RNA polymerase mitochondrial-like central palm" evidence="8">
    <location>
        <begin position="14"/>
        <end position="148"/>
    </location>
</feature>
<dbReference type="GO" id="GO:0043634">
    <property type="term" value="P:polyadenylation-dependent ncRNA catabolic process"/>
    <property type="evidence" value="ECO:0007669"/>
    <property type="project" value="TreeGrafter"/>
</dbReference>
<dbReference type="GO" id="GO:0005730">
    <property type="term" value="C:nucleolus"/>
    <property type="evidence" value="ECO:0007669"/>
    <property type="project" value="TreeGrafter"/>
</dbReference>
<protein>
    <recommendedName>
        <fullName evidence="3">polynucleotide adenylyltransferase</fullName>
        <ecNumber evidence="3">2.7.7.19</ecNumber>
    </recommendedName>
</protein>
<comment type="cofactor">
    <cofactor evidence="1">
        <name>Mn(2+)</name>
        <dbReference type="ChEBI" id="CHEBI:29035"/>
    </cofactor>
</comment>
<dbReference type="Proteomes" id="UP000268162">
    <property type="component" value="Unassembled WGS sequence"/>
</dbReference>
<dbReference type="EC" id="2.7.7.19" evidence="3"/>
<evidence type="ECO:0000313" key="10">
    <source>
        <dbReference type="Proteomes" id="UP000268162"/>
    </source>
</evidence>
<dbReference type="FunFam" id="1.10.1410.10:FF:000003">
    <property type="entry name" value="non-canonical poly(A) RNA polymerase PAPD7"/>
    <property type="match status" value="1"/>
</dbReference>
<dbReference type="Gene3D" id="1.10.1410.10">
    <property type="match status" value="1"/>
</dbReference>
<evidence type="ECO:0000256" key="5">
    <source>
        <dbReference type="ARBA" id="ARBA00022723"/>
    </source>
</evidence>
<dbReference type="Gene3D" id="3.30.460.10">
    <property type="entry name" value="Beta Polymerase, domain 2"/>
    <property type="match status" value="1"/>
</dbReference>
<dbReference type="PANTHER" id="PTHR23092">
    <property type="entry name" value="POLY(A) RNA POLYMERASE"/>
    <property type="match status" value="1"/>
</dbReference>
<keyword evidence="6" id="KW-0460">Magnesium</keyword>
<gene>
    <name evidence="9" type="ORF">BJ085DRAFT_20891</name>
</gene>
<comment type="similarity">
    <text evidence="2">Belongs to the DNA polymerase type-B-like family.</text>
</comment>
<name>A0A4P9ZLZ1_9FUNG</name>
<sequence>MNCFPYIHNNPCRLHNEVVDFVNYVSPTPEEHQLRLWAVERIRRVVNSLWPSGELKVFGSFTTKLYLPHSDLDLVILTGESGDKDVCLPHLNRLSRALLQARAVEDCTVISKARIPIIKAVEGISKFHIDISFNQPNGAEAVEIIRRFQEEDWPVSLRSLLFLIKQFLYQRGLNEVYSGGLGSYALINMITSFLQLHPRIRSGQIDPAENLGVLLMEFFELYGKTFRYRTTGIKTSHPPGYFDKRNRSFFQPGRPFALCIEDPQDPTNDISQGTFGIARIRSCFGGALDML</sequence>
<dbReference type="GO" id="GO:0031123">
    <property type="term" value="P:RNA 3'-end processing"/>
    <property type="evidence" value="ECO:0007669"/>
    <property type="project" value="UniProtKB-ARBA"/>
</dbReference>
<evidence type="ECO:0000256" key="6">
    <source>
        <dbReference type="ARBA" id="ARBA00022842"/>
    </source>
</evidence>
<organism evidence="9 10">
    <name type="scientific">Dimargaris cristalligena</name>
    <dbReference type="NCBI Taxonomy" id="215637"/>
    <lineage>
        <taxon>Eukaryota</taxon>
        <taxon>Fungi</taxon>
        <taxon>Fungi incertae sedis</taxon>
        <taxon>Zoopagomycota</taxon>
        <taxon>Kickxellomycotina</taxon>
        <taxon>Dimargaritomycetes</taxon>
        <taxon>Dimargaritales</taxon>
        <taxon>Dimargaritaceae</taxon>
        <taxon>Dimargaris</taxon>
    </lineage>
</organism>
<feature type="non-terminal residue" evidence="9">
    <location>
        <position position="291"/>
    </location>
</feature>
<dbReference type="GO" id="GO:0046872">
    <property type="term" value="F:metal ion binding"/>
    <property type="evidence" value="ECO:0007669"/>
    <property type="project" value="UniProtKB-KW"/>
</dbReference>
<dbReference type="GO" id="GO:0071035">
    <property type="term" value="P:nuclear polyadenylation-dependent rRNA catabolic process"/>
    <property type="evidence" value="ECO:0007669"/>
    <property type="project" value="UniProtKB-ARBA"/>
</dbReference>
<evidence type="ECO:0000256" key="1">
    <source>
        <dbReference type="ARBA" id="ARBA00001936"/>
    </source>
</evidence>
<dbReference type="CDD" id="cd05402">
    <property type="entry name" value="NT_PAP_TUTase"/>
    <property type="match status" value="1"/>
</dbReference>
<evidence type="ECO:0000313" key="9">
    <source>
        <dbReference type="EMBL" id="RKP34334.1"/>
    </source>
</evidence>
<dbReference type="GO" id="GO:0010629">
    <property type="term" value="P:negative regulation of gene expression"/>
    <property type="evidence" value="ECO:0007669"/>
    <property type="project" value="UniProtKB-ARBA"/>
</dbReference>
<dbReference type="InterPro" id="IPR002058">
    <property type="entry name" value="PAP_assoc"/>
</dbReference>
<dbReference type="FunFam" id="3.30.460.10:FF:000006">
    <property type="entry name" value="non-canonical poly(A) RNA polymerase PAPD5"/>
    <property type="match status" value="1"/>
</dbReference>
<dbReference type="InterPro" id="IPR054708">
    <property type="entry name" value="MTPAP-like_central"/>
</dbReference>
<dbReference type="Pfam" id="PF03828">
    <property type="entry name" value="PAP_assoc"/>
    <property type="match status" value="1"/>
</dbReference>
<keyword evidence="4" id="KW-0808">Transferase</keyword>
<dbReference type="SUPFAM" id="SSF81301">
    <property type="entry name" value="Nucleotidyltransferase"/>
    <property type="match status" value="1"/>
</dbReference>
<feature type="domain" description="PAP-associated" evidence="7">
    <location>
        <begin position="210"/>
        <end position="268"/>
    </location>
</feature>
<dbReference type="GO" id="GO:0031499">
    <property type="term" value="C:TRAMP complex"/>
    <property type="evidence" value="ECO:0007669"/>
    <property type="project" value="TreeGrafter"/>
</dbReference>
<dbReference type="EMBL" id="ML003247">
    <property type="protein sequence ID" value="RKP34334.1"/>
    <property type="molecule type" value="Genomic_DNA"/>
</dbReference>
<dbReference type="Pfam" id="PF22600">
    <property type="entry name" value="MTPAP-like_central"/>
    <property type="match status" value="1"/>
</dbReference>
<dbReference type="GO" id="GO:0003729">
    <property type="term" value="F:mRNA binding"/>
    <property type="evidence" value="ECO:0007669"/>
    <property type="project" value="TreeGrafter"/>
</dbReference>
<evidence type="ECO:0000256" key="2">
    <source>
        <dbReference type="ARBA" id="ARBA00008593"/>
    </source>
</evidence>
<dbReference type="SUPFAM" id="SSF81631">
    <property type="entry name" value="PAP/OAS1 substrate-binding domain"/>
    <property type="match status" value="1"/>
</dbReference>
<accession>A0A4P9ZLZ1</accession>
<dbReference type="InterPro" id="IPR043519">
    <property type="entry name" value="NT_sf"/>
</dbReference>
<evidence type="ECO:0000256" key="4">
    <source>
        <dbReference type="ARBA" id="ARBA00022679"/>
    </source>
</evidence>
<dbReference type="PANTHER" id="PTHR23092:SF15">
    <property type="entry name" value="INACTIVE NON-CANONICAL POLY(A) RNA POLYMERASE PROTEIN TRF4-2-RELATED"/>
    <property type="match status" value="1"/>
</dbReference>
<keyword evidence="10" id="KW-1185">Reference proteome</keyword>
<dbReference type="AlphaFoldDB" id="A0A4P9ZLZ1"/>
<dbReference type="GO" id="GO:1990817">
    <property type="term" value="F:poly(A) RNA polymerase activity"/>
    <property type="evidence" value="ECO:0007669"/>
    <property type="project" value="UniProtKB-EC"/>
</dbReference>
<dbReference type="InterPro" id="IPR045862">
    <property type="entry name" value="Trf4-like"/>
</dbReference>
<evidence type="ECO:0000259" key="7">
    <source>
        <dbReference type="Pfam" id="PF03828"/>
    </source>
</evidence>
<proteinExistence type="inferred from homology"/>